<reference evidence="2" key="1">
    <citation type="journal article" date="2023" name="Science">
        <title>Genome structures resolve the early diversification of teleost fishes.</title>
        <authorList>
            <person name="Parey E."/>
            <person name="Louis A."/>
            <person name="Montfort J."/>
            <person name="Bouchez O."/>
            <person name="Roques C."/>
            <person name="Iampietro C."/>
            <person name="Lluch J."/>
            <person name="Castinel A."/>
            <person name="Donnadieu C."/>
            <person name="Desvignes T."/>
            <person name="Floi Bucao C."/>
            <person name="Jouanno E."/>
            <person name="Wen M."/>
            <person name="Mejri S."/>
            <person name="Dirks R."/>
            <person name="Jansen H."/>
            <person name="Henkel C."/>
            <person name="Chen W.J."/>
            <person name="Zahm M."/>
            <person name="Cabau C."/>
            <person name="Klopp C."/>
            <person name="Thompson A.W."/>
            <person name="Robinson-Rechavi M."/>
            <person name="Braasch I."/>
            <person name="Lecointre G."/>
            <person name="Bobe J."/>
            <person name="Postlethwait J.H."/>
            <person name="Berthelot C."/>
            <person name="Roest Crollius H."/>
            <person name="Guiguen Y."/>
        </authorList>
    </citation>
    <scope>NUCLEOTIDE SEQUENCE</scope>
    <source>
        <strain evidence="2">NC1722</strain>
    </source>
</reference>
<organism evidence="2 3">
    <name type="scientific">Aldrovandia affinis</name>
    <dbReference type="NCBI Taxonomy" id="143900"/>
    <lineage>
        <taxon>Eukaryota</taxon>
        <taxon>Metazoa</taxon>
        <taxon>Chordata</taxon>
        <taxon>Craniata</taxon>
        <taxon>Vertebrata</taxon>
        <taxon>Euteleostomi</taxon>
        <taxon>Actinopterygii</taxon>
        <taxon>Neopterygii</taxon>
        <taxon>Teleostei</taxon>
        <taxon>Notacanthiformes</taxon>
        <taxon>Halosauridae</taxon>
        <taxon>Aldrovandia</taxon>
    </lineage>
</organism>
<keyword evidence="3" id="KW-1185">Reference proteome</keyword>
<dbReference type="EMBL" id="JAINUG010000052">
    <property type="protein sequence ID" value="KAJ8404675.1"/>
    <property type="molecule type" value="Genomic_DNA"/>
</dbReference>
<sequence>MSFAEGLCITVLTTTAANCAKTTPELYYMSYLLSWACVLTTAFFLVMGGFWVSNALHPGWALDRCSQSGVCYEPVHSCSCLWHV</sequence>
<evidence type="ECO:0000313" key="3">
    <source>
        <dbReference type="Proteomes" id="UP001221898"/>
    </source>
</evidence>
<name>A0AAD7SL63_9TELE</name>
<proteinExistence type="predicted"/>
<accession>A0AAD7SL63</accession>
<keyword evidence="1" id="KW-1133">Transmembrane helix</keyword>
<gene>
    <name evidence="2" type="ORF">AAFF_G00335380</name>
</gene>
<feature type="transmembrane region" description="Helical" evidence="1">
    <location>
        <begin position="29"/>
        <end position="52"/>
    </location>
</feature>
<dbReference type="Proteomes" id="UP001221898">
    <property type="component" value="Unassembled WGS sequence"/>
</dbReference>
<keyword evidence="1" id="KW-0812">Transmembrane</keyword>
<evidence type="ECO:0000256" key="1">
    <source>
        <dbReference type="SAM" id="Phobius"/>
    </source>
</evidence>
<dbReference type="AlphaFoldDB" id="A0AAD7SL63"/>
<comment type="caution">
    <text evidence="2">The sequence shown here is derived from an EMBL/GenBank/DDBJ whole genome shotgun (WGS) entry which is preliminary data.</text>
</comment>
<evidence type="ECO:0000313" key="2">
    <source>
        <dbReference type="EMBL" id="KAJ8404675.1"/>
    </source>
</evidence>
<protein>
    <submittedName>
        <fullName evidence="2">Uncharacterized protein</fullName>
    </submittedName>
</protein>
<keyword evidence="1" id="KW-0472">Membrane</keyword>